<dbReference type="AlphaFoldDB" id="A0A2G9TJR4"/>
<dbReference type="EMBL" id="KZ370693">
    <property type="protein sequence ID" value="PIO58216.1"/>
    <property type="molecule type" value="Genomic_DNA"/>
</dbReference>
<evidence type="ECO:0000313" key="1">
    <source>
        <dbReference type="EMBL" id="PIO58216.1"/>
    </source>
</evidence>
<reference evidence="1 2" key="1">
    <citation type="submission" date="2015-09" db="EMBL/GenBank/DDBJ databases">
        <title>Draft genome of the parasitic nematode Teladorsagia circumcincta isolate WARC Sus (inbred).</title>
        <authorList>
            <person name="Mitreva M."/>
        </authorList>
    </citation>
    <scope>NUCLEOTIDE SEQUENCE [LARGE SCALE GENOMIC DNA]</scope>
    <source>
        <strain evidence="1 2">S</strain>
    </source>
</reference>
<evidence type="ECO:0000313" key="2">
    <source>
        <dbReference type="Proteomes" id="UP000230423"/>
    </source>
</evidence>
<name>A0A2G9TJR4_TELCI</name>
<proteinExistence type="predicted"/>
<accession>A0A2G9TJR4</accession>
<sequence length="46" mass="5514">MDNVLYEHFTQSPGRLLHVLKPSKTAEVKGRRFRLVTDYEWYTGHH</sequence>
<keyword evidence="2" id="KW-1185">Reference proteome</keyword>
<gene>
    <name evidence="1" type="ORF">TELCIR_20353</name>
</gene>
<dbReference type="Proteomes" id="UP000230423">
    <property type="component" value="Unassembled WGS sequence"/>
</dbReference>
<organism evidence="1 2">
    <name type="scientific">Teladorsagia circumcincta</name>
    <name type="common">Brown stomach worm</name>
    <name type="synonym">Ostertagia circumcincta</name>
    <dbReference type="NCBI Taxonomy" id="45464"/>
    <lineage>
        <taxon>Eukaryota</taxon>
        <taxon>Metazoa</taxon>
        <taxon>Ecdysozoa</taxon>
        <taxon>Nematoda</taxon>
        <taxon>Chromadorea</taxon>
        <taxon>Rhabditida</taxon>
        <taxon>Rhabditina</taxon>
        <taxon>Rhabditomorpha</taxon>
        <taxon>Strongyloidea</taxon>
        <taxon>Trichostrongylidae</taxon>
        <taxon>Teladorsagia</taxon>
    </lineage>
</organism>
<protein>
    <submittedName>
        <fullName evidence="1">Uncharacterized protein</fullName>
    </submittedName>
</protein>